<gene>
    <name evidence="1" type="ORF">METZ01_LOCUS463600</name>
</gene>
<protein>
    <submittedName>
        <fullName evidence="1">Uncharacterized protein</fullName>
    </submittedName>
</protein>
<dbReference type="EMBL" id="UINC01194589">
    <property type="protein sequence ID" value="SVE10746.1"/>
    <property type="molecule type" value="Genomic_DNA"/>
</dbReference>
<organism evidence="1">
    <name type="scientific">marine metagenome</name>
    <dbReference type="NCBI Taxonomy" id="408172"/>
    <lineage>
        <taxon>unclassified sequences</taxon>
        <taxon>metagenomes</taxon>
        <taxon>ecological metagenomes</taxon>
    </lineage>
</organism>
<evidence type="ECO:0000313" key="1">
    <source>
        <dbReference type="EMBL" id="SVE10746.1"/>
    </source>
</evidence>
<dbReference type="AlphaFoldDB" id="A0A383AS29"/>
<sequence>GFLYMGMASLIQQYFSTGLALREQVTGD</sequence>
<reference evidence="1" key="1">
    <citation type="submission" date="2018-05" db="EMBL/GenBank/DDBJ databases">
        <authorList>
            <person name="Lanie J.A."/>
            <person name="Ng W.-L."/>
            <person name="Kazmierczak K.M."/>
            <person name="Andrzejewski T.M."/>
            <person name="Davidsen T.M."/>
            <person name="Wayne K.J."/>
            <person name="Tettelin H."/>
            <person name="Glass J.I."/>
            <person name="Rusch D."/>
            <person name="Podicherti R."/>
            <person name="Tsui H.-C.T."/>
            <person name="Winkler M.E."/>
        </authorList>
    </citation>
    <scope>NUCLEOTIDE SEQUENCE</scope>
</reference>
<name>A0A383AS29_9ZZZZ</name>
<proteinExistence type="predicted"/>
<accession>A0A383AS29</accession>
<feature type="non-terminal residue" evidence="1">
    <location>
        <position position="1"/>
    </location>
</feature>